<accession>A0A9W6LHJ1</accession>
<dbReference type="Proteomes" id="UP001144313">
    <property type="component" value="Unassembled WGS sequence"/>
</dbReference>
<organism evidence="1 2">
    <name type="scientific">Glycomyces algeriensis</name>
    <dbReference type="NCBI Taxonomy" id="256037"/>
    <lineage>
        <taxon>Bacteria</taxon>
        <taxon>Bacillati</taxon>
        <taxon>Actinomycetota</taxon>
        <taxon>Actinomycetes</taxon>
        <taxon>Glycomycetales</taxon>
        <taxon>Glycomycetaceae</taxon>
        <taxon>Glycomyces</taxon>
    </lineage>
</organism>
<evidence type="ECO:0000313" key="1">
    <source>
        <dbReference type="EMBL" id="GLI44082.1"/>
    </source>
</evidence>
<reference evidence="1" key="1">
    <citation type="submission" date="2022-12" db="EMBL/GenBank/DDBJ databases">
        <title>Reference genome sequencing for broad-spectrum identification of bacterial and archaeal isolates by mass spectrometry.</title>
        <authorList>
            <person name="Sekiguchi Y."/>
            <person name="Tourlousse D.M."/>
        </authorList>
    </citation>
    <scope>NUCLEOTIDE SEQUENCE</scope>
    <source>
        <strain evidence="1">LLR39Z86</strain>
    </source>
</reference>
<sequence length="77" mass="8729">MTLPKPVENWARKTDAAEGAWARDAVDSWARDFEFSRPFSRGEAEAAAGARTAPHRLARIRRERLRPLPIATEIEEV</sequence>
<gene>
    <name evidence="1" type="ORF">GALLR39Z86_39320</name>
</gene>
<protein>
    <submittedName>
        <fullName evidence="1">Uncharacterized protein</fullName>
    </submittedName>
</protein>
<comment type="caution">
    <text evidence="1">The sequence shown here is derived from an EMBL/GenBank/DDBJ whole genome shotgun (WGS) entry which is preliminary data.</text>
</comment>
<dbReference type="EMBL" id="BSDT01000001">
    <property type="protein sequence ID" value="GLI44082.1"/>
    <property type="molecule type" value="Genomic_DNA"/>
</dbReference>
<keyword evidence="2" id="KW-1185">Reference proteome</keyword>
<evidence type="ECO:0000313" key="2">
    <source>
        <dbReference type="Proteomes" id="UP001144313"/>
    </source>
</evidence>
<dbReference type="AlphaFoldDB" id="A0A9W6LHJ1"/>
<name>A0A9W6LHJ1_9ACTN</name>
<dbReference type="RefSeq" id="WP_270114780.1">
    <property type="nucleotide sequence ID" value="NZ_BAAAOL010000007.1"/>
</dbReference>
<proteinExistence type="predicted"/>